<gene>
    <name evidence="7" type="ORF">BDZ90DRAFT_259064</name>
</gene>
<feature type="region of interest" description="Disordered" evidence="5">
    <location>
        <begin position="40"/>
        <end position="157"/>
    </location>
</feature>
<feature type="compositionally biased region" description="Low complexity" evidence="5">
    <location>
        <begin position="70"/>
        <end position="157"/>
    </location>
</feature>
<dbReference type="PANTHER" id="PTHR15549:SF26">
    <property type="entry name" value="AXIAL BUDDING PATTERN PROTEIN 2-RELATED"/>
    <property type="match status" value="1"/>
</dbReference>
<keyword evidence="4 6" id="KW-0472">Membrane</keyword>
<dbReference type="InterPro" id="IPR051694">
    <property type="entry name" value="Immunoregulatory_rcpt-like"/>
</dbReference>
<dbReference type="Proteomes" id="UP000245884">
    <property type="component" value="Unassembled WGS sequence"/>
</dbReference>
<feature type="transmembrane region" description="Helical" evidence="6">
    <location>
        <begin position="199"/>
        <end position="221"/>
    </location>
</feature>
<evidence type="ECO:0000256" key="1">
    <source>
        <dbReference type="ARBA" id="ARBA00004167"/>
    </source>
</evidence>
<evidence type="ECO:0000256" key="3">
    <source>
        <dbReference type="ARBA" id="ARBA00022989"/>
    </source>
</evidence>
<evidence type="ECO:0008006" key="9">
    <source>
        <dbReference type="Google" id="ProtNLM"/>
    </source>
</evidence>
<evidence type="ECO:0000256" key="4">
    <source>
        <dbReference type="ARBA" id="ARBA00023136"/>
    </source>
</evidence>
<evidence type="ECO:0000256" key="2">
    <source>
        <dbReference type="ARBA" id="ARBA00022692"/>
    </source>
</evidence>
<dbReference type="RefSeq" id="XP_025363613.1">
    <property type="nucleotide sequence ID" value="XM_025508133.1"/>
</dbReference>
<accession>A0A316UXI4</accession>
<protein>
    <recommendedName>
        <fullName evidence="9">Mid2 domain-containing protein</fullName>
    </recommendedName>
</protein>
<dbReference type="GeneID" id="37029956"/>
<sequence length="559" mass="57941">MTDALNAKRRLERHRQQRRINIAADIRQNVERSQDNVKRLLFGGGSDDDDGGDSFSSGNAKAASPNDGDTTTTRPTTTADTSTTESTSSTSRTRTSSDVLTSSSTTQSSSTSSSSSSSSTQEPTTTSSSSTSTTEEPTSTRVRSTRSAETTSAPTSVVAVTNSNSIATSVQLITSSAAPIQSASATPTSDSNGVGAGPIIGIVAAALAGVVIVAAAIGFLVKKYSKKNDPYETNPFDADQFRRESVMLPEGFESDDGHAPSMTEHRNFGPASGGGAGSLNGYEDMGYAGAAAGMGGAYGSSYSHNDGGAPRPPTMFARHNDAHGPGVGAVFNKAPVPELPPMAFGGGDPYSLAGVAGGMHNVSNPYAHLDRHGDSYHRYQDPNAASAGLDRSGSDGSHYSSQNQYQQQQAHRQYPTPQSEAHETSGRPTSMEQGRSGTPDLPNVQQTYNLNSDEDQHHQHQDYMHSASNGRQSAGLNSLLDNYGQGASPASPRDQHAEYFPASSGASDAASGSAAPPASLQVRNLTGGHLMPAGGAQGQRPISTASSMKDDDAAYGGVY</sequence>
<evidence type="ECO:0000313" key="8">
    <source>
        <dbReference type="Proteomes" id="UP000245884"/>
    </source>
</evidence>
<keyword evidence="3 6" id="KW-1133">Transmembrane helix</keyword>
<reference evidence="7 8" key="1">
    <citation type="journal article" date="2018" name="Mol. Biol. Evol.">
        <title>Broad Genomic Sampling Reveals a Smut Pathogenic Ancestry of the Fungal Clade Ustilaginomycotina.</title>
        <authorList>
            <person name="Kijpornyongpan T."/>
            <person name="Mondo S.J."/>
            <person name="Barry K."/>
            <person name="Sandor L."/>
            <person name="Lee J."/>
            <person name="Lipzen A."/>
            <person name="Pangilinan J."/>
            <person name="LaButti K."/>
            <person name="Hainaut M."/>
            <person name="Henrissat B."/>
            <person name="Grigoriev I.V."/>
            <person name="Spatafora J.W."/>
            <person name="Aime M.C."/>
        </authorList>
    </citation>
    <scope>NUCLEOTIDE SEQUENCE [LARGE SCALE GENOMIC DNA]</scope>
    <source>
        <strain evidence="7 8">MCA 5214</strain>
    </source>
</reference>
<name>A0A316UXI4_9BASI</name>
<dbReference type="GO" id="GO:0016020">
    <property type="term" value="C:membrane"/>
    <property type="evidence" value="ECO:0007669"/>
    <property type="project" value="UniProtKB-SubCell"/>
</dbReference>
<dbReference type="GO" id="GO:0071944">
    <property type="term" value="C:cell periphery"/>
    <property type="evidence" value="ECO:0007669"/>
    <property type="project" value="UniProtKB-ARBA"/>
</dbReference>
<evidence type="ECO:0000256" key="6">
    <source>
        <dbReference type="SAM" id="Phobius"/>
    </source>
</evidence>
<evidence type="ECO:0000313" key="7">
    <source>
        <dbReference type="EMBL" id="PWN29001.1"/>
    </source>
</evidence>
<keyword evidence="8" id="KW-1185">Reference proteome</keyword>
<feature type="compositionally biased region" description="Polar residues" evidence="5">
    <location>
        <begin position="426"/>
        <end position="436"/>
    </location>
</feature>
<feature type="compositionally biased region" description="Low complexity" evidence="5">
    <location>
        <begin position="501"/>
        <end position="519"/>
    </location>
</feature>
<feature type="region of interest" description="Disordered" evidence="5">
    <location>
        <begin position="373"/>
        <end position="559"/>
    </location>
</feature>
<dbReference type="AlphaFoldDB" id="A0A316UXI4"/>
<dbReference type="OrthoDB" id="3365738at2759"/>
<dbReference type="PANTHER" id="PTHR15549">
    <property type="entry name" value="PAIRED IMMUNOGLOBULIN-LIKE TYPE 2 RECEPTOR"/>
    <property type="match status" value="1"/>
</dbReference>
<feature type="compositionally biased region" description="Low complexity" evidence="5">
    <location>
        <begin position="397"/>
        <end position="414"/>
    </location>
</feature>
<proteinExistence type="predicted"/>
<feature type="compositionally biased region" description="Basic and acidic residues" evidence="5">
    <location>
        <begin position="454"/>
        <end position="463"/>
    </location>
</feature>
<feature type="compositionally biased region" description="Polar residues" evidence="5">
    <location>
        <begin position="466"/>
        <end position="480"/>
    </location>
</feature>
<comment type="subcellular location">
    <subcellularLocation>
        <location evidence="1">Membrane</location>
        <topology evidence="1">Single-pass membrane protein</topology>
    </subcellularLocation>
</comment>
<evidence type="ECO:0000256" key="5">
    <source>
        <dbReference type="SAM" id="MobiDB-lite"/>
    </source>
</evidence>
<organism evidence="7 8">
    <name type="scientific">Jaminaea rosea</name>
    <dbReference type="NCBI Taxonomy" id="1569628"/>
    <lineage>
        <taxon>Eukaryota</taxon>
        <taxon>Fungi</taxon>
        <taxon>Dikarya</taxon>
        <taxon>Basidiomycota</taxon>
        <taxon>Ustilaginomycotina</taxon>
        <taxon>Exobasidiomycetes</taxon>
        <taxon>Microstromatales</taxon>
        <taxon>Microstromatales incertae sedis</taxon>
        <taxon>Jaminaea</taxon>
    </lineage>
</organism>
<keyword evidence="2 6" id="KW-0812">Transmembrane</keyword>
<dbReference type="EMBL" id="KZ819664">
    <property type="protein sequence ID" value="PWN29001.1"/>
    <property type="molecule type" value="Genomic_DNA"/>
</dbReference>
<dbReference type="STRING" id="1569628.A0A316UXI4"/>